<dbReference type="SUPFAM" id="SSF56399">
    <property type="entry name" value="ADP-ribosylation"/>
    <property type="match status" value="1"/>
</dbReference>
<reference evidence="1 2" key="1">
    <citation type="journal article" date="2013" name="Curr. Biol.">
        <title>The Genome of the Foraminiferan Reticulomyxa filosa.</title>
        <authorList>
            <person name="Glockner G."/>
            <person name="Hulsmann N."/>
            <person name="Schleicher M."/>
            <person name="Noegel A.A."/>
            <person name="Eichinger L."/>
            <person name="Gallinger C."/>
            <person name="Pawlowski J."/>
            <person name="Sierra R."/>
            <person name="Euteneuer U."/>
            <person name="Pillet L."/>
            <person name="Moustafa A."/>
            <person name="Platzer M."/>
            <person name="Groth M."/>
            <person name="Szafranski K."/>
            <person name="Schliwa M."/>
        </authorList>
    </citation>
    <scope>NUCLEOTIDE SEQUENCE [LARGE SCALE GENOMIC DNA]</scope>
</reference>
<evidence type="ECO:0000313" key="1">
    <source>
        <dbReference type="EMBL" id="ETO34894.1"/>
    </source>
</evidence>
<sequence>NWIEFEKRGKLADIVEQQFGLTRPANDINATKALEIALYKHKVPSDYFTYRSCLPRTAMDDHNSMDKHLSLVNLGELKSICEESTRIKINSKTKELIWIKNDTKPKNMEFQVEHMELILTPKLIKAFQKGQRHDISCAPVDINVNVNVSVNVNVNNKDQVQEPVDLQSCYPMLAFHCTDQANLKSICYWFFFVFKEGLKACGDVLEFNGQKIPMNHGNVWGDGVYVTPTLTLARYYGNQDCFKRGQVLVNLVNLKRVHRITAKEADKSTWKPKFFPCWWSSRQLNEHNELVYSCGAHTHIEPEGQQIIVANSSQILPLLLVTYACLFESKLTHVDMDLNKLGFRSYYSVAPKWHWLASQITGAFFFFFKHVIKMVNFTE</sequence>
<evidence type="ECO:0000313" key="2">
    <source>
        <dbReference type="Proteomes" id="UP000023152"/>
    </source>
</evidence>
<comment type="caution">
    <text evidence="1">The sequence shown here is derived from an EMBL/GenBank/DDBJ whole genome shotgun (WGS) entry which is preliminary data.</text>
</comment>
<protein>
    <recommendedName>
        <fullName evidence="3">PARP catalytic domain-containing protein</fullName>
    </recommendedName>
</protein>
<feature type="non-terminal residue" evidence="1">
    <location>
        <position position="1"/>
    </location>
</feature>
<dbReference type="AlphaFoldDB" id="X6PA20"/>
<proteinExistence type="predicted"/>
<gene>
    <name evidence="1" type="ORF">RFI_02182</name>
</gene>
<dbReference type="EMBL" id="ASPP01002161">
    <property type="protein sequence ID" value="ETO34894.1"/>
    <property type="molecule type" value="Genomic_DNA"/>
</dbReference>
<organism evidence="1 2">
    <name type="scientific">Reticulomyxa filosa</name>
    <dbReference type="NCBI Taxonomy" id="46433"/>
    <lineage>
        <taxon>Eukaryota</taxon>
        <taxon>Sar</taxon>
        <taxon>Rhizaria</taxon>
        <taxon>Retaria</taxon>
        <taxon>Foraminifera</taxon>
        <taxon>Monothalamids</taxon>
        <taxon>Reticulomyxidae</taxon>
        <taxon>Reticulomyxa</taxon>
    </lineage>
</organism>
<name>X6PA20_RETFI</name>
<dbReference type="Proteomes" id="UP000023152">
    <property type="component" value="Unassembled WGS sequence"/>
</dbReference>
<keyword evidence="2" id="KW-1185">Reference proteome</keyword>
<evidence type="ECO:0008006" key="3">
    <source>
        <dbReference type="Google" id="ProtNLM"/>
    </source>
</evidence>
<dbReference type="Gene3D" id="3.90.228.10">
    <property type="match status" value="1"/>
</dbReference>
<accession>X6PA20</accession>